<dbReference type="PANTHER" id="PTHR34322:SF2">
    <property type="entry name" value="TRANSPOSASE IS200-LIKE DOMAIN-CONTAINING PROTEIN"/>
    <property type="match status" value="1"/>
</dbReference>
<proteinExistence type="predicted"/>
<evidence type="ECO:0000259" key="1">
    <source>
        <dbReference type="SMART" id="SM01321"/>
    </source>
</evidence>
<dbReference type="SUPFAM" id="SSF143422">
    <property type="entry name" value="Transposase IS200-like"/>
    <property type="match status" value="1"/>
</dbReference>
<name>A0A1F6NJA7_9BACT</name>
<gene>
    <name evidence="2" type="ORF">A2261_04005</name>
</gene>
<evidence type="ECO:0000313" key="2">
    <source>
        <dbReference type="EMBL" id="OGH83905.1"/>
    </source>
</evidence>
<protein>
    <recommendedName>
        <fullName evidence="1">Transposase IS200-like domain-containing protein</fullName>
    </recommendedName>
</protein>
<dbReference type="PANTHER" id="PTHR34322">
    <property type="entry name" value="TRANSPOSASE, Y1_TNP DOMAIN-CONTAINING"/>
    <property type="match status" value="1"/>
</dbReference>
<dbReference type="Pfam" id="PF01797">
    <property type="entry name" value="Y1_Tnp"/>
    <property type="match status" value="1"/>
</dbReference>
<dbReference type="Gene3D" id="3.30.70.1290">
    <property type="entry name" value="Transposase IS200-like"/>
    <property type="match status" value="1"/>
</dbReference>
<organism evidence="2 3">
    <name type="scientific">Candidatus Magasanikbacteria bacterium RIFOXYA2_FULL_44_8</name>
    <dbReference type="NCBI Taxonomy" id="1798696"/>
    <lineage>
        <taxon>Bacteria</taxon>
        <taxon>Candidatus Magasanikiibacteriota</taxon>
    </lineage>
</organism>
<dbReference type="SMART" id="SM01321">
    <property type="entry name" value="Y1_Tnp"/>
    <property type="match status" value="1"/>
</dbReference>
<dbReference type="GO" id="GO:0004803">
    <property type="term" value="F:transposase activity"/>
    <property type="evidence" value="ECO:0007669"/>
    <property type="project" value="InterPro"/>
</dbReference>
<dbReference type="InterPro" id="IPR036515">
    <property type="entry name" value="Transposase_17_sf"/>
</dbReference>
<dbReference type="Proteomes" id="UP000177803">
    <property type="component" value="Unassembled WGS sequence"/>
</dbReference>
<dbReference type="GO" id="GO:0006313">
    <property type="term" value="P:DNA transposition"/>
    <property type="evidence" value="ECO:0007669"/>
    <property type="project" value="InterPro"/>
</dbReference>
<dbReference type="EMBL" id="MFQR01000057">
    <property type="protein sequence ID" value="OGH83905.1"/>
    <property type="molecule type" value="Genomic_DNA"/>
</dbReference>
<dbReference type="AlphaFoldDB" id="A0A1F6NJA7"/>
<sequence length="231" mass="27458">MPQIKPQFVENEIYHIYNRGVEKRDIFLNENDYLRFIQGLYEFNDENSVTLQACQKFKERGLIPIFSNIEKMPLVEVLAFCLMPNHYHLLLRQLVENGIPLFMQKLGSGYAGYFNLVYKRVGSLFQGTYKARHINNDAYYKIILLYIHLNSLEFLDFNWKEGGIDNWPRARKFLEQYKWSSHLDYLGKENFPKLVNTNFLSEVFDSVEDYQKSLKEFNQGKIESISHLILE</sequence>
<dbReference type="GO" id="GO:0003677">
    <property type="term" value="F:DNA binding"/>
    <property type="evidence" value="ECO:0007669"/>
    <property type="project" value="InterPro"/>
</dbReference>
<feature type="domain" description="Transposase IS200-like" evidence="1">
    <location>
        <begin position="9"/>
        <end position="150"/>
    </location>
</feature>
<dbReference type="InterPro" id="IPR002686">
    <property type="entry name" value="Transposase_17"/>
</dbReference>
<evidence type="ECO:0000313" key="3">
    <source>
        <dbReference type="Proteomes" id="UP000177803"/>
    </source>
</evidence>
<reference evidence="2 3" key="1">
    <citation type="journal article" date="2016" name="Nat. Commun.">
        <title>Thousands of microbial genomes shed light on interconnected biogeochemical processes in an aquifer system.</title>
        <authorList>
            <person name="Anantharaman K."/>
            <person name="Brown C.T."/>
            <person name="Hug L.A."/>
            <person name="Sharon I."/>
            <person name="Castelle C.J."/>
            <person name="Probst A.J."/>
            <person name="Thomas B.C."/>
            <person name="Singh A."/>
            <person name="Wilkins M.J."/>
            <person name="Karaoz U."/>
            <person name="Brodie E.L."/>
            <person name="Williams K.H."/>
            <person name="Hubbard S.S."/>
            <person name="Banfield J.F."/>
        </authorList>
    </citation>
    <scope>NUCLEOTIDE SEQUENCE [LARGE SCALE GENOMIC DNA]</scope>
</reference>
<comment type="caution">
    <text evidence="2">The sequence shown here is derived from an EMBL/GenBank/DDBJ whole genome shotgun (WGS) entry which is preliminary data.</text>
</comment>
<accession>A0A1F6NJA7</accession>